<dbReference type="VEuPathDB" id="VectorBase:PPAPM1_007699"/>
<dbReference type="EnsemblMetazoa" id="PPAI002589-RA">
    <property type="protein sequence ID" value="PPAI002589-PA"/>
    <property type="gene ID" value="PPAI002589"/>
</dbReference>
<dbReference type="VEuPathDB" id="VectorBase:PPAI002589"/>
<sequence length="72" mass="8238">MKKSAQLTQEQLKNSLSSKQSKVKLKNVLANPYPKYWPLLPNNSIPVFTNILRNILSGDKSEDADKRLIINR</sequence>
<accession>A0A1B0D532</accession>
<keyword evidence="2" id="KW-1185">Reference proteome</keyword>
<evidence type="ECO:0000313" key="1">
    <source>
        <dbReference type="EnsemblMetazoa" id="PPAI002589-PA"/>
    </source>
</evidence>
<reference evidence="1" key="1">
    <citation type="submission" date="2022-08" db="UniProtKB">
        <authorList>
            <consortium name="EnsemblMetazoa"/>
        </authorList>
    </citation>
    <scope>IDENTIFICATION</scope>
    <source>
        <strain evidence="1">Israel</strain>
    </source>
</reference>
<dbReference type="AlphaFoldDB" id="A0A1B0D532"/>
<proteinExistence type="predicted"/>
<organism evidence="1 2">
    <name type="scientific">Phlebotomus papatasi</name>
    <name type="common">Sandfly</name>
    <dbReference type="NCBI Taxonomy" id="29031"/>
    <lineage>
        <taxon>Eukaryota</taxon>
        <taxon>Metazoa</taxon>
        <taxon>Ecdysozoa</taxon>
        <taxon>Arthropoda</taxon>
        <taxon>Hexapoda</taxon>
        <taxon>Insecta</taxon>
        <taxon>Pterygota</taxon>
        <taxon>Neoptera</taxon>
        <taxon>Endopterygota</taxon>
        <taxon>Diptera</taxon>
        <taxon>Nematocera</taxon>
        <taxon>Psychodoidea</taxon>
        <taxon>Psychodidae</taxon>
        <taxon>Phlebotomus</taxon>
        <taxon>Phlebotomus</taxon>
    </lineage>
</organism>
<dbReference type="Proteomes" id="UP000092462">
    <property type="component" value="Unassembled WGS sequence"/>
</dbReference>
<name>A0A1B0D532_PHLPP</name>
<dbReference type="EMBL" id="AJVK01011697">
    <property type="status" value="NOT_ANNOTATED_CDS"/>
    <property type="molecule type" value="Genomic_DNA"/>
</dbReference>
<protein>
    <submittedName>
        <fullName evidence="1">Uncharacterized protein</fullName>
    </submittedName>
</protein>
<evidence type="ECO:0000313" key="2">
    <source>
        <dbReference type="Proteomes" id="UP000092462"/>
    </source>
</evidence>